<dbReference type="EMBL" id="DPMF01000328">
    <property type="protein sequence ID" value="HCV82200.1"/>
    <property type="molecule type" value="Genomic_DNA"/>
</dbReference>
<dbReference type="Pfam" id="PF11015">
    <property type="entry name" value="DUF2853"/>
    <property type="match status" value="1"/>
</dbReference>
<proteinExistence type="predicted"/>
<comment type="caution">
    <text evidence="1">The sequence shown here is derived from an EMBL/GenBank/DDBJ whole genome shotgun (WGS) entry which is preliminary data.</text>
</comment>
<reference evidence="1 2" key="1">
    <citation type="journal article" date="2018" name="Nat. Biotechnol.">
        <title>A standardized bacterial taxonomy based on genome phylogeny substantially revises the tree of life.</title>
        <authorList>
            <person name="Parks D.H."/>
            <person name="Chuvochina M."/>
            <person name="Waite D.W."/>
            <person name="Rinke C."/>
            <person name="Skarshewski A."/>
            <person name="Chaumeil P.A."/>
            <person name="Hugenholtz P."/>
        </authorList>
    </citation>
    <scope>NUCLEOTIDE SEQUENCE [LARGE SCALE GENOMIC DNA]</scope>
    <source>
        <strain evidence="1">UBA9359</strain>
    </source>
</reference>
<name>A0A3D5J4A5_9FLAO</name>
<evidence type="ECO:0000313" key="2">
    <source>
        <dbReference type="Proteomes" id="UP000264330"/>
    </source>
</evidence>
<accession>A0A3D5J4A5</accession>
<gene>
    <name evidence="1" type="ORF">DGQ38_14225</name>
</gene>
<dbReference type="InterPro" id="IPR021274">
    <property type="entry name" value="DUF2853"/>
</dbReference>
<protein>
    <submittedName>
        <fullName evidence="1">DUF2853 domain-containing protein</fullName>
    </submittedName>
</protein>
<dbReference type="InterPro" id="IPR023154">
    <property type="entry name" value="Jann4075-like_sf"/>
</dbReference>
<evidence type="ECO:0000313" key="1">
    <source>
        <dbReference type="EMBL" id="HCV82200.1"/>
    </source>
</evidence>
<organism evidence="1 2">
    <name type="scientific">Zunongwangia profunda</name>
    <dbReference type="NCBI Taxonomy" id="398743"/>
    <lineage>
        <taxon>Bacteria</taxon>
        <taxon>Pseudomonadati</taxon>
        <taxon>Bacteroidota</taxon>
        <taxon>Flavobacteriia</taxon>
        <taxon>Flavobacteriales</taxon>
        <taxon>Flavobacteriaceae</taxon>
        <taxon>Zunongwangia</taxon>
    </lineage>
</organism>
<dbReference type="SUPFAM" id="SSF158587">
    <property type="entry name" value="Jann4075-like"/>
    <property type="match status" value="1"/>
</dbReference>
<dbReference type="RefSeq" id="WP_013071194.1">
    <property type="nucleotide sequence ID" value="NZ_CAJXAW010000107.1"/>
</dbReference>
<dbReference type="Proteomes" id="UP000264330">
    <property type="component" value="Unassembled WGS sequence"/>
</dbReference>
<dbReference type="Gene3D" id="1.10.238.120">
    <property type="entry name" value="Jann4075-like"/>
    <property type="match status" value="1"/>
</dbReference>
<dbReference type="AlphaFoldDB" id="A0A3D5J4A5"/>
<sequence length="114" mass="13096">MSTKTDERVGKYIQDFKEKIGEEPDVNLLRKITEYLGPVVFRDDAEKIASSSDSELETVKSNFLVKKLGLPNDSKLDVGLNAMLEKYGKSNRNKYRAIVYYLLTKYFDKESVFA</sequence>
<dbReference type="OMA" id="VTIGCGP"/>